<dbReference type="VEuPathDB" id="MicrosporidiaDB:THOM_2223"/>
<dbReference type="HOGENOM" id="CLU_1579613_0_0_1"/>
<dbReference type="Proteomes" id="UP000011185">
    <property type="component" value="Unassembled WGS sequence"/>
</dbReference>
<keyword evidence="3" id="KW-1185">Reference proteome</keyword>
<dbReference type="AlphaFoldDB" id="L7JUX2"/>
<name>L7JUX2_TRAHO</name>
<dbReference type="OrthoDB" id="10637286at2759"/>
<feature type="region of interest" description="Disordered" evidence="1">
    <location>
        <begin position="129"/>
        <end position="169"/>
    </location>
</feature>
<protein>
    <submittedName>
        <fullName evidence="2">Uncharacterized protein</fullName>
    </submittedName>
</protein>
<proteinExistence type="predicted"/>
<dbReference type="EMBL" id="JH994016">
    <property type="protein sequence ID" value="ELQ74841.1"/>
    <property type="molecule type" value="Genomic_DNA"/>
</dbReference>
<organism evidence="2 3">
    <name type="scientific">Trachipleistophora hominis</name>
    <name type="common">Microsporidian parasite</name>
    <dbReference type="NCBI Taxonomy" id="72359"/>
    <lineage>
        <taxon>Eukaryota</taxon>
        <taxon>Fungi</taxon>
        <taxon>Fungi incertae sedis</taxon>
        <taxon>Microsporidia</taxon>
        <taxon>Pleistophoridae</taxon>
        <taxon>Trachipleistophora</taxon>
    </lineage>
</organism>
<evidence type="ECO:0000313" key="2">
    <source>
        <dbReference type="EMBL" id="ELQ74841.1"/>
    </source>
</evidence>
<gene>
    <name evidence="2" type="ORF">THOM_2223</name>
</gene>
<dbReference type="InParanoid" id="L7JUX2"/>
<accession>L7JUX2</accession>
<reference evidence="2 3" key="1">
    <citation type="journal article" date="2012" name="PLoS Pathog.">
        <title>The genome of the obligate intracellular parasite Trachipleistophora hominis: new insights into microsporidian genome dynamics and reductive evolution.</title>
        <authorList>
            <person name="Heinz E."/>
            <person name="Williams T.A."/>
            <person name="Nakjang S."/>
            <person name="Noel C.J."/>
            <person name="Swan D.C."/>
            <person name="Goldberg A.V."/>
            <person name="Harris S.R."/>
            <person name="Weinmaier T."/>
            <person name="Markert S."/>
            <person name="Becher D."/>
            <person name="Bernhardt J."/>
            <person name="Dagan T."/>
            <person name="Hacker C."/>
            <person name="Lucocq J.M."/>
            <person name="Schweder T."/>
            <person name="Rattei T."/>
            <person name="Hall N."/>
            <person name="Hirt R.P."/>
            <person name="Embley T.M."/>
        </authorList>
    </citation>
    <scope>NUCLEOTIDE SEQUENCE [LARGE SCALE GENOMIC DNA]</scope>
</reference>
<feature type="compositionally biased region" description="Polar residues" evidence="1">
    <location>
        <begin position="130"/>
        <end position="152"/>
    </location>
</feature>
<feature type="region of interest" description="Disordered" evidence="1">
    <location>
        <begin position="61"/>
        <end position="92"/>
    </location>
</feature>
<evidence type="ECO:0000256" key="1">
    <source>
        <dbReference type="SAM" id="MobiDB-lite"/>
    </source>
</evidence>
<evidence type="ECO:0000313" key="3">
    <source>
        <dbReference type="Proteomes" id="UP000011185"/>
    </source>
</evidence>
<sequence>MQLTPHAYLEEYRRAFVHNYEVLRGMVDELGSADSTSKRWVDLRRYVDVFDGHEIVFSNDGRYDNDNYDRPVNDNYDRHDRSIDDRHDNNRSINDRYINTHTNAHTDTNPIINPINHNFVPPYNYDTPHTIPSNTQPTIFNHSNHQTTNSPSDESKDTPKYAFGNIPYF</sequence>